<dbReference type="InterPro" id="IPR007110">
    <property type="entry name" value="Ig-like_dom"/>
</dbReference>
<feature type="domain" description="Ig-like" evidence="10">
    <location>
        <begin position="46"/>
        <end position="114"/>
    </location>
</feature>
<evidence type="ECO:0000256" key="7">
    <source>
        <dbReference type="ARBA" id="ARBA00023170"/>
    </source>
</evidence>
<dbReference type="SUPFAM" id="SSF48726">
    <property type="entry name" value="Immunoglobulin"/>
    <property type="match status" value="1"/>
</dbReference>
<evidence type="ECO:0000256" key="6">
    <source>
        <dbReference type="ARBA" id="ARBA00023157"/>
    </source>
</evidence>
<gene>
    <name evidence="11" type="ORF">JD844_033038</name>
</gene>
<evidence type="ECO:0000256" key="8">
    <source>
        <dbReference type="ARBA" id="ARBA00023180"/>
    </source>
</evidence>
<dbReference type="InterPro" id="IPR013783">
    <property type="entry name" value="Ig-like_fold"/>
</dbReference>
<evidence type="ECO:0000256" key="1">
    <source>
        <dbReference type="ARBA" id="ARBA00004167"/>
    </source>
</evidence>
<keyword evidence="4 9" id="KW-1133">Transmembrane helix</keyword>
<dbReference type="PANTHER" id="PTHR21462">
    <property type="entry name" value="CELL SURFACE GLYCOPROTEIN OX2 RECEPTOR PRECURSOR"/>
    <property type="match status" value="1"/>
</dbReference>
<sequence>MDAKSGINCVIKWCGMYALLTIVMAMATVDKLMPPELSLTHNLNGTLVCKAVAGKPAAEISWIPAGYYETMAEGLLNGTETITSAYNVTSASEDEVTCIVSHPAWKENRVLTLSLEGKLPSDSDWYLFIWRQFFGIILMKEISMENFRKTDVNALKSPETVPRRLSFQENETQPYATFVQVENVIYDKASDFSPGFSSST</sequence>
<keyword evidence="12" id="KW-1185">Reference proteome</keyword>
<evidence type="ECO:0000256" key="3">
    <source>
        <dbReference type="ARBA" id="ARBA00022692"/>
    </source>
</evidence>
<reference evidence="11 12" key="1">
    <citation type="journal article" date="2022" name="Gigascience">
        <title>A chromosome-level genome assembly and annotation of the desert horned lizard, Phrynosoma platyrhinos, provides insight into chromosomal rearrangements among reptiles.</title>
        <authorList>
            <person name="Koochekian N."/>
            <person name="Ascanio A."/>
            <person name="Farleigh K."/>
            <person name="Card D.C."/>
            <person name="Schield D.R."/>
            <person name="Castoe T.A."/>
            <person name="Jezkova T."/>
        </authorList>
    </citation>
    <scope>NUCLEOTIDE SEQUENCE [LARGE SCALE GENOMIC DNA]</scope>
    <source>
        <strain evidence="11">NK-2021</strain>
    </source>
</reference>
<organism evidence="11 12">
    <name type="scientific">Phrynosoma platyrhinos</name>
    <name type="common">Desert horned lizard</name>
    <dbReference type="NCBI Taxonomy" id="52577"/>
    <lineage>
        <taxon>Eukaryota</taxon>
        <taxon>Metazoa</taxon>
        <taxon>Chordata</taxon>
        <taxon>Craniata</taxon>
        <taxon>Vertebrata</taxon>
        <taxon>Euteleostomi</taxon>
        <taxon>Lepidosauria</taxon>
        <taxon>Squamata</taxon>
        <taxon>Bifurcata</taxon>
        <taxon>Unidentata</taxon>
        <taxon>Episquamata</taxon>
        <taxon>Toxicofera</taxon>
        <taxon>Iguania</taxon>
        <taxon>Phrynosomatidae</taxon>
        <taxon>Phrynosomatinae</taxon>
        <taxon>Phrynosoma</taxon>
    </lineage>
</organism>
<dbReference type="Pfam" id="PF08205">
    <property type="entry name" value="C2-set_2"/>
    <property type="match status" value="1"/>
</dbReference>
<evidence type="ECO:0000313" key="11">
    <source>
        <dbReference type="EMBL" id="KAH0625025.1"/>
    </source>
</evidence>
<dbReference type="PANTHER" id="PTHR21462:SF2">
    <property type="entry name" value="CELL SURFACE GLYCOPROTEIN CD200 RECEPTOR 2"/>
    <property type="match status" value="1"/>
</dbReference>
<keyword evidence="6" id="KW-1015">Disulfide bond</keyword>
<dbReference type="EMBL" id="JAIPUX010001232">
    <property type="protein sequence ID" value="KAH0625025.1"/>
    <property type="molecule type" value="Genomic_DNA"/>
</dbReference>
<name>A0ABQ7T6C5_PHRPL</name>
<evidence type="ECO:0000256" key="4">
    <source>
        <dbReference type="ARBA" id="ARBA00022989"/>
    </source>
</evidence>
<comment type="subcellular location">
    <subcellularLocation>
        <location evidence="1">Membrane</location>
        <topology evidence="1">Single-pass membrane protein</topology>
    </subcellularLocation>
</comment>
<comment type="caution">
    <text evidence="11">The sequence shown here is derived from an EMBL/GenBank/DDBJ whole genome shotgun (WGS) entry which is preliminary data.</text>
</comment>
<evidence type="ECO:0000256" key="2">
    <source>
        <dbReference type="ARBA" id="ARBA00008215"/>
    </source>
</evidence>
<dbReference type="Proteomes" id="UP000826234">
    <property type="component" value="Unassembled WGS sequence"/>
</dbReference>
<evidence type="ECO:0000256" key="5">
    <source>
        <dbReference type="ARBA" id="ARBA00023136"/>
    </source>
</evidence>
<evidence type="ECO:0000259" key="10">
    <source>
        <dbReference type="PROSITE" id="PS50835"/>
    </source>
</evidence>
<feature type="transmembrane region" description="Helical" evidence="9">
    <location>
        <begin position="9"/>
        <end position="29"/>
    </location>
</feature>
<comment type="similarity">
    <text evidence="2">Belongs to the CD200R family.</text>
</comment>
<dbReference type="InterPro" id="IPR013162">
    <property type="entry name" value="CD80_C2-set"/>
</dbReference>
<keyword evidence="7" id="KW-0675">Receptor</keyword>
<dbReference type="InterPro" id="IPR036179">
    <property type="entry name" value="Ig-like_dom_sf"/>
</dbReference>
<keyword evidence="3 9" id="KW-0812">Transmembrane</keyword>
<protein>
    <recommendedName>
        <fullName evidence="10">Ig-like domain-containing protein</fullName>
    </recommendedName>
</protein>
<accession>A0ABQ7T6C5</accession>
<dbReference type="PROSITE" id="PS50835">
    <property type="entry name" value="IG_LIKE"/>
    <property type="match status" value="1"/>
</dbReference>
<proteinExistence type="inferred from homology"/>
<evidence type="ECO:0000313" key="12">
    <source>
        <dbReference type="Proteomes" id="UP000826234"/>
    </source>
</evidence>
<keyword evidence="8" id="KW-0325">Glycoprotein</keyword>
<dbReference type="InterPro" id="IPR040012">
    <property type="entry name" value="CD200R"/>
</dbReference>
<evidence type="ECO:0000256" key="9">
    <source>
        <dbReference type="SAM" id="Phobius"/>
    </source>
</evidence>
<keyword evidence="5 9" id="KW-0472">Membrane</keyword>
<dbReference type="Gene3D" id="2.60.40.10">
    <property type="entry name" value="Immunoglobulins"/>
    <property type="match status" value="1"/>
</dbReference>